<dbReference type="PANTHER" id="PTHR48021:SF1">
    <property type="entry name" value="GH07001P-RELATED"/>
    <property type="match status" value="1"/>
</dbReference>
<dbReference type="FunFam" id="1.20.1250.20:FF:000055">
    <property type="entry name" value="Facilitated trehalose transporter Tret1-2 homolog"/>
    <property type="match status" value="1"/>
</dbReference>
<dbReference type="PROSITE" id="PS00216">
    <property type="entry name" value="SUGAR_TRANSPORT_1"/>
    <property type="match status" value="2"/>
</dbReference>
<evidence type="ECO:0000256" key="3">
    <source>
        <dbReference type="ARBA" id="ARBA00022692"/>
    </source>
</evidence>
<evidence type="ECO:0000256" key="7">
    <source>
        <dbReference type="ARBA" id="ARBA00024348"/>
    </source>
</evidence>
<feature type="transmembrane region" description="Helical" evidence="10">
    <location>
        <begin position="340"/>
        <end position="360"/>
    </location>
</feature>
<dbReference type="InterPro" id="IPR003663">
    <property type="entry name" value="Sugar/inositol_transpt"/>
</dbReference>
<feature type="transmembrane region" description="Helical" evidence="10">
    <location>
        <begin position="309"/>
        <end position="333"/>
    </location>
</feature>
<accession>A0A9P0AL36</accession>
<feature type="transmembrane region" description="Helical" evidence="10">
    <location>
        <begin position="133"/>
        <end position="155"/>
    </location>
</feature>
<evidence type="ECO:0000313" key="13">
    <source>
        <dbReference type="Proteomes" id="UP001152759"/>
    </source>
</evidence>
<keyword evidence="8" id="KW-0813">Transport</keyword>
<feature type="compositionally biased region" description="Basic and acidic residues" evidence="9">
    <location>
        <begin position="1"/>
        <end position="11"/>
    </location>
</feature>
<dbReference type="NCBIfam" id="TIGR00879">
    <property type="entry name" value="SP"/>
    <property type="match status" value="1"/>
</dbReference>
<comment type="similarity">
    <text evidence="7">Belongs to the major facilitator superfamily. Sugar transporter (TC 2.A.1.1) family. Trehalose transporter subfamily.</text>
</comment>
<evidence type="ECO:0000256" key="8">
    <source>
        <dbReference type="RuleBase" id="RU003346"/>
    </source>
</evidence>
<feature type="domain" description="Major facilitator superfamily (MFS) profile" evidence="11">
    <location>
        <begin position="30"/>
        <end position="465"/>
    </location>
</feature>
<dbReference type="InterPro" id="IPR020846">
    <property type="entry name" value="MFS_dom"/>
</dbReference>
<reference evidence="12" key="1">
    <citation type="submission" date="2021-12" db="EMBL/GenBank/DDBJ databases">
        <authorList>
            <person name="King R."/>
        </authorList>
    </citation>
    <scope>NUCLEOTIDE SEQUENCE</scope>
</reference>
<dbReference type="GO" id="GO:0005886">
    <property type="term" value="C:plasma membrane"/>
    <property type="evidence" value="ECO:0007669"/>
    <property type="project" value="UniProtKB-SubCell"/>
</dbReference>
<dbReference type="PROSITE" id="PS00217">
    <property type="entry name" value="SUGAR_TRANSPORT_2"/>
    <property type="match status" value="1"/>
</dbReference>
<dbReference type="InterPro" id="IPR036259">
    <property type="entry name" value="MFS_trans_sf"/>
</dbReference>
<dbReference type="AlphaFoldDB" id="A0A9P0AL36"/>
<gene>
    <name evidence="12" type="ORF">BEMITA_LOCUS12498</name>
</gene>
<dbReference type="InterPro" id="IPR005828">
    <property type="entry name" value="MFS_sugar_transport-like"/>
</dbReference>
<evidence type="ECO:0000313" key="12">
    <source>
        <dbReference type="EMBL" id="CAH0394169.1"/>
    </source>
</evidence>
<dbReference type="EMBL" id="OU963869">
    <property type="protein sequence ID" value="CAH0394169.1"/>
    <property type="molecule type" value="Genomic_DNA"/>
</dbReference>
<dbReference type="SUPFAM" id="SSF103473">
    <property type="entry name" value="MFS general substrate transporter"/>
    <property type="match status" value="1"/>
</dbReference>
<dbReference type="PANTHER" id="PTHR48021">
    <property type="match status" value="1"/>
</dbReference>
<dbReference type="InterPro" id="IPR044775">
    <property type="entry name" value="MFS_ERD6/Tret1-like"/>
</dbReference>
<keyword evidence="3 10" id="KW-0812">Transmembrane</keyword>
<dbReference type="InterPro" id="IPR050549">
    <property type="entry name" value="MFS_Trehalose_Transporter"/>
</dbReference>
<keyword evidence="2" id="KW-1003">Cell membrane</keyword>
<name>A0A9P0AL36_BEMTA</name>
<feature type="transmembrane region" description="Helical" evidence="10">
    <location>
        <begin position="410"/>
        <end position="431"/>
    </location>
</feature>
<keyword evidence="13" id="KW-1185">Reference proteome</keyword>
<dbReference type="PROSITE" id="PS50850">
    <property type="entry name" value="MFS"/>
    <property type="match status" value="1"/>
</dbReference>
<dbReference type="KEGG" id="btab:109038730"/>
<sequence>MSQGDKMERGQESITMIPRGDVREEGKKLPQYIAAITATLGAVAIGTVLGWSSSASPFLKGEITNVTSTIDPPLSVDESARVESFVAIGAIMGALPAGYFADLLGRKTLIAALTLPFLLSWIMILLAKVAWLLYVARILAGIATGATCTVVPMYISEIAELSIRGTLGAYFQLMITLGIFYAYVYGYLVRFAVLNILCALIPIAGFFMFMFVPESPKYLLMRQKKQSAEKSLRWLRGNKYNIKQEIETLQNEIAKSSRTKVSFKDLVATKVAFKSVNIALGLMVFQQLSGVNAVIFNMNAIFMASGSTIEPAICSIIIGAIQVIVTFFSSILIDKAGRKILLLISLGVSTLSLGVLGYYFHLKNSGEDVSGIGFIPLICLILFIVVFSLGLGPIPWMMSGEILAAEIKGLASSLATALNWTLTFVVTRSYAPMEKTLGTDVTFWLFACICAIGFVFVVLIVPETKGKTVDQVQQLLAGKKPVRKNGLV</sequence>
<evidence type="ECO:0000256" key="2">
    <source>
        <dbReference type="ARBA" id="ARBA00022475"/>
    </source>
</evidence>
<organism evidence="12 13">
    <name type="scientific">Bemisia tabaci</name>
    <name type="common">Sweetpotato whitefly</name>
    <name type="synonym">Aleurodes tabaci</name>
    <dbReference type="NCBI Taxonomy" id="7038"/>
    <lineage>
        <taxon>Eukaryota</taxon>
        <taxon>Metazoa</taxon>
        <taxon>Ecdysozoa</taxon>
        <taxon>Arthropoda</taxon>
        <taxon>Hexapoda</taxon>
        <taxon>Insecta</taxon>
        <taxon>Pterygota</taxon>
        <taxon>Neoptera</taxon>
        <taxon>Paraneoptera</taxon>
        <taxon>Hemiptera</taxon>
        <taxon>Sternorrhyncha</taxon>
        <taxon>Aleyrodoidea</taxon>
        <taxon>Aleyrodidae</taxon>
        <taxon>Aleyrodinae</taxon>
        <taxon>Bemisia</taxon>
    </lineage>
</organism>
<feature type="transmembrane region" description="Helical" evidence="10">
    <location>
        <begin position="108"/>
        <end position="127"/>
    </location>
</feature>
<keyword evidence="4 10" id="KW-1133">Transmembrane helix</keyword>
<keyword evidence="6" id="KW-0325">Glycoprotein</keyword>
<dbReference type="Pfam" id="PF00083">
    <property type="entry name" value="Sugar_tr"/>
    <property type="match status" value="1"/>
</dbReference>
<evidence type="ECO:0000256" key="6">
    <source>
        <dbReference type="ARBA" id="ARBA00023180"/>
    </source>
</evidence>
<feature type="region of interest" description="Disordered" evidence="9">
    <location>
        <begin position="1"/>
        <end position="20"/>
    </location>
</feature>
<evidence type="ECO:0000256" key="5">
    <source>
        <dbReference type="ARBA" id="ARBA00023136"/>
    </source>
</evidence>
<dbReference type="PRINTS" id="PR00171">
    <property type="entry name" value="SUGRTRNSPORT"/>
</dbReference>
<feature type="transmembrane region" description="Helical" evidence="10">
    <location>
        <begin position="443"/>
        <end position="461"/>
    </location>
</feature>
<feature type="transmembrane region" description="Helical" evidence="10">
    <location>
        <begin position="191"/>
        <end position="212"/>
    </location>
</feature>
<evidence type="ECO:0000256" key="1">
    <source>
        <dbReference type="ARBA" id="ARBA00004651"/>
    </source>
</evidence>
<keyword evidence="5 10" id="KW-0472">Membrane</keyword>
<evidence type="ECO:0000256" key="10">
    <source>
        <dbReference type="SAM" id="Phobius"/>
    </source>
</evidence>
<feature type="transmembrane region" description="Helical" evidence="10">
    <location>
        <begin position="167"/>
        <end position="185"/>
    </location>
</feature>
<evidence type="ECO:0000256" key="9">
    <source>
        <dbReference type="SAM" id="MobiDB-lite"/>
    </source>
</evidence>
<proteinExistence type="inferred from homology"/>
<dbReference type="CDD" id="cd17358">
    <property type="entry name" value="MFS_GLUT6_8_Class3_like"/>
    <property type="match status" value="1"/>
</dbReference>
<feature type="transmembrane region" description="Helical" evidence="10">
    <location>
        <begin position="32"/>
        <end position="51"/>
    </location>
</feature>
<dbReference type="Gene3D" id="1.20.1250.20">
    <property type="entry name" value="MFS general substrate transporter like domains"/>
    <property type="match status" value="1"/>
</dbReference>
<evidence type="ECO:0000259" key="11">
    <source>
        <dbReference type="PROSITE" id="PS50850"/>
    </source>
</evidence>
<comment type="subcellular location">
    <subcellularLocation>
        <location evidence="1">Cell membrane</location>
        <topology evidence="1">Multi-pass membrane protein</topology>
    </subcellularLocation>
</comment>
<protein>
    <recommendedName>
        <fullName evidence="11">Major facilitator superfamily (MFS) profile domain-containing protein</fullName>
    </recommendedName>
</protein>
<dbReference type="Proteomes" id="UP001152759">
    <property type="component" value="Chromosome 8"/>
</dbReference>
<dbReference type="GO" id="GO:0051119">
    <property type="term" value="F:sugar transmembrane transporter activity"/>
    <property type="evidence" value="ECO:0007669"/>
    <property type="project" value="InterPro"/>
</dbReference>
<feature type="transmembrane region" description="Helical" evidence="10">
    <location>
        <begin position="372"/>
        <end position="398"/>
    </location>
</feature>
<dbReference type="InterPro" id="IPR005829">
    <property type="entry name" value="Sugar_transporter_CS"/>
</dbReference>
<evidence type="ECO:0000256" key="4">
    <source>
        <dbReference type="ARBA" id="ARBA00022989"/>
    </source>
</evidence>